<proteinExistence type="predicted"/>
<keyword evidence="2" id="KW-1185">Reference proteome</keyword>
<organism evidence="1 2">
    <name type="scientific">Paenibacillus glycinis</name>
    <dbReference type="NCBI Taxonomy" id="2697035"/>
    <lineage>
        <taxon>Bacteria</taxon>
        <taxon>Bacillati</taxon>
        <taxon>Bacillota</taxon>
        <taxon>Bacilli</taxon>
        <taxon>Bacillales</taxon>
        <taxon>Paenibacillaceae</taxon>
        <taxon>Paenibacillus</taxon>
    </lineage>
</organism>
<accession>A0ABW9XTY2</accession>
<dbReference type="EMBL" id="JAAAMV010000017">
    <property type="protein sequence ID" value="NBD26001.1"/>
    <property type="molecule type" value="Genomic_DNA"/>
</dbReference>
<protein>
    <submittedName>
        <fullName evidence="1">Shikimate kinase</fullName>
    </submittedName>
</protein>
<evidence type="ECO:0000313" key="1">
    <source>
        <dbReference type="EMBL" id="NBD26001.1"/>
    </source>
</evidence>
<dbReference type="Proteomes" id="UP000665561">
    <property type="component" value="Unassembled WGS sequence"/>
</dbReference>
<comment type="caution">
    <text evidence="1">The sequence shown here is derived from an EMBL/GenBank/DDBJ whole genome shotgun (WGS) entry which is preliminary data.</text>
</comment>
<dbReference type="GO" id="GO:0016301">
    <property type="term" value="F:kinase activity"/>
    <property type="evidence" value="ECO:0007669"/>
    <property type="project" value="UniProtKB-KW"/>
</dbReference>
<evidence type="ECO:0000313" key="2">
    <source>
        <dbReference type="Proteomes" id="UP000665561"/>
    </source>
</evidence>
<name>A0ABW9XTY2_9BACL</name>
<reference evidence="1 2" key="1">
    <citation type="submission" date="2020-01" db="EMBL/GenBank/DDBJ databases">
        <title>Paenibacillus soybeanensis sp. nov. isolated from the nodules of soybean (Glycine max(L.) Merr).</title>
        <authorList>
            <person name="Wang H."/>
        </authorList>
    </citation>
    <scope>NUCLEOTIDE SEQUENCE [LARGE SCALE GENOMIC DNA]</scope>
    <source>
        <strain evidence="1 2">T1</strain>
    </source>
</reference>
<dbReference type="RefSeq" id="WP_161744785.1">
    <property type="nucleotide sequence ID" value="NZ_JAAAMV010000017.1"/>
</dbReference>
<dbReference type="InterPro" id="IPR027417">
    <property type="entry name" value="P-loop_NTPase"/>
</dbReference>
<keyword evidence="1" id="KW-0418">Kinase</keyword>
<sequence length="185" mass="21311">MKFVLLFGPQAVGKMTVGQELEKMTGLKLFHNHMTIELLHPFFGFGPEAWRLTDLFRMEIFKSAAASGLEGLIFTYVWAFDMQEDWDYVERICKIVEADGGEVYFAELEAGVETRLARNGTPHRLLHKPTKRNVEQSEKELLGSLDKHRLNSVPGEIDRPHYMRIDNSTLSPEETARRIKANFRL</sequence>
<keyword evidence="1" id="KW-0808">Transferase</keyword>
<dbReference type="Gene3D" id="3.40.50.300">
    <property type="entry name" value="P-loop containing nucleotide triphosphate hydrolases"/>
    <property type="match status" value="1"/>
</dbReference>
<dbReference type="SUPFAM" id="SSF52540">
    <property type="entry name" value="P-loop containing nucleoside triphosphate hydrolases"/>
    <property type="match status" value="1"/>
</dbReference>
<gene>
    <name evidence="1" type="ORF">GT019_19175</name>
</gene>